<evidence type="ECO:0000313" key="3">
    <source>
        <dbReference type="Proteomes" id="UP000540423"/>
    </source>
</evidence>
<keyword evidence="3" id="KW-1185">Reference proteome</keyword>
<dbReference type="EMBL" id="JACHEM010000005">
    <property type="protein sequence ID" value="MBB6436081.1"/>
    <property type="molecule type" value="Genomic_DNA"/>
</dbReference>
<gene>
    <name evidence="2" type="ORF">HNQ79_002544</name>
</gene>
<feature type="compositionally biased region" description="Pro residues" evidence="1">
    <location>
        <begin position="1"/>
        <end position="14"/>
    </location>
</feature>
<reference evidence="2 3" key="1">
    <citation type="submission" date="2020-08" db="EMBL/GenBank/DDBJ databases">
        <title>Genomic Encyclopedia of Type Strains, Phase IV (KMG-IV): sequencing the most valuable type-strain genomes for metagenomic binning, comparative biology and taxonomic classification.</title>
        <authorList>
            <person name="Goeker M."/>
        </authorList>
    </citation>
    <scope>NUCLEOTIDE SEQUENCE [LARGE SCALE GENOMIC DNA]</scope>
    <source>
        <strain evidence="2 3">DSM 40141</strain>
    </source>
</reference>
<organism evidence="2 3">
    <name type="scientific">Streptomyces candidus</name>
    <dbReference type="NCBI Taxonomy" id="67283"/>
    <lineage>
        <taxon>Bacteria</taxon>
        <taxon>Bacillati</taxon>
        <taxon>Actinomycetota</taxon>
        <taxon>Actinomycetes</taxon>
        <taxon>Kitasatosporales</taxon>
        <taxon>Streptomycetaceae</taxon>
        <taxon>Streptomyces</taxon>
    </lineage>
</organism>
<dbReference type="AlphaFoldDB" id="A0A7X0LQM5"/>
<sequence length="55" mass="5647">MSAPAPTGPEPEGPGPQRADFGRSSPVLVARAGRGPARQTGEKDDRADGHGDLPR</sequence>
<accession>A0A7X0LQM5</accession>
<dbReference type="RefSeq" id="WP_229923402.1">
    <property type="nucleotide sequence ID" value="NZ_BNBN01000005.1"/>
</dbReference>
<evidence type="ECO:0000256" key="1">
    <source>
        <dbReference type="SAM" id="MobiDB-lite"/>
    </source>
</evidence>
<comment type="caution">
    <text evidence="2">The sequence shown here is derived from an EMBL/GenBank/DDBJ whole genome shotgun (WGS) entry which is preliminary data.</text>
</comment>
<evidence type="ECO:0000313" key="2">
    <source>
        <dbReference type="EMBL" id="MBB6436081.1"/>
    </source>
</evidence>
<feature type="compositionally biased region" description="Basic and acidic residues" evidence="1">
    <location>
        <begin position="40"/>
        <end position="55"/>
    </location>
</feature>
<protein>
    <submittedName>
        <fullName evidence="2">Uncharacterized protein</fullName>
    </submittedName>
</protein>
<dbReference type="Proteomes" id="UP000540423">
    <property type="component" value="Unassembled WGS sequence"/>
</dbReference>
<feature type="region of interest" description="Disordered" evidence="1">
    <location>
        <begin position="1"/>
        <end position="55"/>
    </location>
</feature>
<proteinExistence type="predicted"/>
<name>A0A7X0LQM5_9ACTN</name>